<sequence length="76" mass="8544">MNWNTLADFLRFHSTPIRATPQKATERQILRQSSRIYDPLGLHTPVTVRAKILIQGDKTAAGTRYYPTALNMCGAV</sequence>
<evidence type="ECO:0000313" key="2">
    <source>
        <dbReference type="Proteomes" id="UP000828390"/>
    </source>
</evidence>
<reference evidence="1" key="1">
    <citation type="journal article" date="2019" name="bioRxiv">
        <title>The Genome of the Zebra Mussel, Dreissena polymorpha: A Resource for Invasive Species Research.</title>
        <authorList>
            <person name="McCartney M.A."/>
            <person name="Auch B."/>
            <person name="Kono T."/>
            <person name="Mallez S."/>
            <person name="Zhang Y."/>
            <person name="Obille A."/>
            <person name="Becker A."/>
            <person name="Abrahante J.E."/>
            <person name="Garbe J."/>
            <person name="Badalamenti J.P."/>
            <person name="Herman A."/>
            <person name="Mangelson H."/>
            <person name="Liachko I."/>
            <person name="Sullivan S."/>
            <person name="Sone E.D."/>
            <person name="Koren S."/>
            <person name="Silverstein K.A.T."/>
            <person name="Beckman K.B."/>
            <person name="Gohl D.M."/>
        </authorList>
    </citation>
    <scope>NUCLEOTIDE SEQUENCE</scope>
    <source>
        <strain evidence="1">Duluth1</strain>
        <tissue evidence="1">Whole animal</tissue>
    </source>
</reference>
<name>A0A9D4S7K9_DREPO</name>
<protein>
    <submittedName>
        <fullName evidence="1">Uncharacterized protein</fullName>
    </submittedName>
</protein>
<accession>A0A9D4S7K9</accession>
<dbReference type="InterPro" id="IPR008042">
    <property type="entry name" value="Retrotrans_Pao"/>
</dbReference>
<reference evidence="1" key="2">
    <citation type="submission" date="2020-11" db="EMBL/GenBank/DDBJ databases">
        <authorList>
            <person name="McCartney M.A."/>
            <person name="Auch B."/>
            <person name="Kono T."/>
            <person name="Mallez S."/>
            <person name="Becker A."/>
            <person name="Gohl D.M."/>
            <person name="Silverstein K.A.T."/>
            <person name="Koren S."/>
            <person name="Bechman K.B."/>
            <person name="Herman A."/>
            <person name="Abrahante J.E."/>
            <person name="Garbe J."/>
        </authorList>
    </citation>
    <scope>NUCLEOTIDE SEQUENCE</scope>
    <source>
        <strain evidence="1">Duluth1</strain>
        <tissue evidence="1">Whole animal</tissue>
    </source>
</reference>
<proteinExistence type="predicted"/>
<dbReference type="Pfam" id="PF05380">
    <property type="entry name" value="Peptidase_A17"/>
    <property type="match status" value="1"/>
</dbReference>
<dbReference type="AlphaFoldDB" id="A0A9D4S7K9"/>
<gene>
    <name evidence="1" type="ORF">DPMN_016885</name>
</gene>
<dbReference type="EMBL" id="JAIWYP010000001">
    <property type="protein sequence ID" value="KAH3892757.1"/>
    <property type="molecule type" value="Genomic_DNA"/>
</dbReference>
<keyword evidence="2" id="KW-1185">Reference proteome</keyword>
<comment type="caution">
    <text evidence="1">The sequence shown here is derived from an EMBL/GenBank/DDBJ whole genome shotgun (WGS) entry which is preliminary data.</text>
</comment>
<evidence type="ECO:0000313" key="1">
    <source>
        <dbReference type="EMBL" id="KAH3892757.1"/>
    </source>
</evidence>
<organism evidence="1 2">
    <name type="scientific">Dreissena polymorpha</name>
    <name type="common">Zebra mussel</name>
    <name type="synonym">Mytilus polymorpha</name>
    <dbReference type="NCBI Taxonomy" id="45954"/>
    <lineage>
        <taxon>Eukaryota</taxon>
        <taxon>Metazoa</taxon>
        <taxon>Spiralia</taxon>
        <taxon>Lophotrochozoa</taxon>
        <taxon>Mollusca</taxon>
        <taxon>Bivalvia</taxon>
        <taxon>Autobranchia</taxon>
        <taxon>Heteroconchia</taxon>
        <taxon>Euheterodonta</taxon>
        <taxon>Imparidentia</taxon>
        <taxon>Neoheterodontei</taxon>
        <taxon>Myida</taxon>
        <taxon>Dreissenoidea</taxon>
        <taxon>Dreissenidae</taxon>
        <taxon>Dreissena</taxon>
    </lineage>
</organism>
<dbReference type="Proteomes" id="UP000828390">
    <property type="component" value="Unassembled WGS sequence"/>
</dbReference>